<feature type="transmembrane region" description="Helical" evidence="1">
    <location>
        <begin position="186"/>
        <end position="204"/>
    </location>
</feature>
<keyword evidence="3" id="KW-0645">Protease</keyword>
<dbReference type="GO" id="GO:0004175">
    <property type="term" value="F:endopeptidase activity"/>
    <property type="evidence" value="ECO:0007669"/>
    <property type="project" value="UniProtKB-ARBA"/>
</dbReference>
<name>A0AAP6XJJ6_9CORY</name>
<dbReference type="RefSeq" id="WP_167616292.1">
    <property type="nucleotide sequence ID" value="NZ_JAAUVV010000007.1"/>
</dbReference>
<proteinExistence type="predicted"/>
<dbReference type="EMBL" id="JAAUVV010000007">
    <property type="protein sequence ID" value="NJJ03700.1"/>
    <property type="molecule type" value="Genomic_DNA"/>
</dbReference>
<dbReference type="InterPro" id="IPR003675">
    <property type="entry name" value="Rce1/LyrA-like_dom"/>
</dbReference>
<comment type="caution">
    <text evidence="3">The sequence shown here is derived from an EMBL/GenBank/DDBJ whole genome shotgun (WGS) entry which is preliminary data.</text>
</comment>
<feature type="transmembrane region" description="Helical" evidence="1">
    <location>
        <begin position="15"/>
        <end position="39"/>
    </location>
</feature>
<keyword evidence="3" id="KW-0378">Hydrolase</keyword>
<keyword evidence="1" id="KW-0812">Transmembrane</keyword>
<feature type="domain" description="CAAX prenyl protease 2/Lysostaphin resistance protein A-like" evidence="2">
    <location>
        <begin position="133"/>
        <end position="219"/>
    </location>
</feature>
<keyword evidence="3" id="KW-0482">Metalloprotease</keyword>
<sequence length="230" mass="23856">MSENRTQKAPALRDALVALAAMATMYALLAGQGLLLVHANVSRTVAISMLPLAVLIAIVVPLVLLIRYMKSRGLELGFTRLGSRGWHVLWQVPAVIVGAAASSAIVGSLIGMEPGGGSTADDLAKDAGSVAPVLILLAGYLLLGPVIEEIVFRRVLMGYFDTHMPAAASVLLTSAIFAAAHIAPPVIVYTFFCGIGLALVARFHGSITASFIVHVANNFAASAAVIGALF</sequence>
<keyword evidence="1" id="KW-1133">Transmembrane helix</keyword>
<feature type="transmembrane region" description="Helical" evidence="1">
    <location>
        <begin position="130"/>
        <end position="147"/>
    </location>
</feature>
<feature type="transmembrane region" description="Helical" evidence="1">
    <location>
        <begin position="88"/>
        <end position="110"/>
    </location>
</feature>
<accession>A0AAP6XJJ6</accession>
<dbReference type="PANTHER" id="PTHR36435">
    <property type="entry name" value="SLR1288 PROTEIN"/>
    <property type="match status" value="1"/>
</dbReference>
<keyword evidence="1" id="KW-0472">Membrane</keyword>
<feature type="transmembrane region" description="Helical" evidence="1">
    <location>
        <begin position="211"/>
        <end position="229"/>
    </location>
</feature>
<protein>
    <submittedName>
        <fullName evidence="3">CPBP family intramembrane metalloprotease</fullName>
    </submittedName>
</protein>
<dbReference type="PANTHER" id="PTHR36435:SF1">
    <property type="entry name" value="CAAX AMINO TERMINAL PROTEASE FAMILY PROTEIN"/>
    <property type="match status" value="1"/>
</dbReference>
<feature type="transmembrane region" description="Helical" evidence="1">
    <location>
        <begin position="45"/>
        <end position="68"/>
    </location>
</feature>
<organism evidence="3 4">
    <name type="scientific">Corynebacterium coyleae</name>
    <dbReference type="NCBI Taxonomy" id="53374"/>
    <lineage>
        <taxon>Bacteria</taxon>
        <taxon>Bacillati</taxon>
        <taxon>Actinomycetota</taxon>
        <taxon>Actinomycetes</taxon>
        <taxon>Mycobacteriales</taxon>
        <taxon>Corynebacteriaceae</taxon>
        <taxon>Corynebacterium</taxon>
    </lineage>
</organism>
<dbReference type="InterPro" id="IPR052710">
    <property type="entry name" value="CAAX_protease"/>
</dbReference>
<evidence type="ECO:0000259" key="2">
    <source>
        <dbReference type="Pfam" id="PF02517"/>
    </source>
</evidence>
<dbReference type="GO" id="GO:0008237">
    <property type="term" value="F:metallopeptidase activity"/>
    <property type="evidence" value="ECO:0007669"/>
    <property type="project" value="UniProtKB-KW"/>
</dbReference>
<dbReference type="Pfam" id="PF02517">
    <property type="entry name" value="Rce1-like"/>
    <property type="match status" value="1"/>
</dbReference>
<dbReference type="Proteomes" id="UP000591626">
    <property type="component" value="Unassembled WGS sequence"/>
</dbReference>
<evidence type="ECO:0000256" key="1">
    <source>
        <dbReference type="SAM" id="Phobius"/>
    </source>
</evidence>
<gene>
    <name evidence="3" type="ORF">HC138_04915</name>
</gene>
<reference evidence="3 4" key="1">
    <citation type="submission" date="2020-03" db="EMBL/GenBank/DDBJ databases">
        <title>Draft genome sequences of bacterial isolates from the female urobiome.</title>
        <authorList>
            <person name="Miller-Ensminger T."/>
            <person name="Wolfe A.J."/>
            <person name="Putonti C."/>
        </authorList>
    </citation>
    <scope>NUCLEOTIDE SEQUENCE [LARGE SCALE GENOMIC DNA]</scope>
    <source>
        <strain evidence="3 4">UMB8490</strain>
    </source>
</reference>
<dbReference type="AlphaFoldDB" id="A0AAP6XJJ6"/>
<dbReference type="GO" id="GO:0080120">
    <property type="term" value="P:CAAX-box protein maturation"/>
    <property type="evidence" value="ECO:0007669"/>
    <property type="project" value="UniProtKB-ARBA"/>
</dbReference>
<evidence type="ECO:0000313" key="4">
    <source>
        <dbReference type="Proteomes" id="UP000591626"/>
    </source>
</evidence>
<evidence type="ECO:0000313" key="3">
    <source>
        <dbReference type="EMBL" id="NJJ03700.1"/>
    </source>
</evidence>